<dbReference type="PROSITE" id="PS50887">
    <property type="entry name" value="GGDEF"/>
    <property type="match status" value="1"/>
</dbReference>
<organism evidence="4 5">
    <name type="scientific">Butyrivibrio fibrisolvens</name>
    <dbReference type="NCBI Taxonomy" id="831"/>
    <lineage>
        <taxon>Bacteria</taxon>
        <taxon>Bacillati</taxon>
        <taxon>Bacillota</taxon>
        <taxon>Clostridia</taxon>
        <taxon>Lachnospirales</taxon>
        <taxon>Lachnospiraceae</taxon>
        <taxon>Butyrivibrio</taxon>
    </lineage>
</organism>
<dbReference type="PANTHER" id="PTHR45138">
    <property type="entry name" value="REGULATORY COMPONENTS OF SENSORY TRANSDUCTION SYSTEM"/>
    <property type="match status" value="1"/>
</dbReference>
<feature type="domain" description="GGDEF" evidence="3">
    <location>
        <begin position="434"/>
        <end position="567"/>
    </location>
</feature>
<dbReference type="InterPro" id="IPR050469">
    <property type="entry name" value="Diguanylate_Cyclase"/>
</dbReference>
<dbReference type="NCBIfam" id="TIGR00254">
    <property type="entry name" value="GGDEF"/>
    <property type="match status" value="1"/>
</dbReference>
<dbReference type="InterPro" id="IPR043128">
    <property type="entry name" value="Rev_trsase/Diguanyl_cyclase"/>
</dbReference>
<keyword evidence="1" id="KW-0812">Transmembrane</keyword>
<dbReference type="InterPro" id="IPR000160">
    <property type="entry name" value="GGDEF_dom"/>
</dbReference>
<dbReference type="Pfam" id="PF00672">
    <property type="entry name" value="HAMP"/>
    <property type="match status" value="1"/>
</dbReference>
<evidence type="ECO:0000259" key="2">
    <source>
        <dbReference type="PROSITE" id="PS50885"/>
    </source>
</evidence>
<dbReference type="EMBL" id="FOGJ01000015">
    <property type="protein sequence ID" value="SER97368.1"/>
    <property type="molecule type" value="Genomic_DNA"/>
</dbReference>
<dbReference type="Proteomes" id="UP000182584">
    <property type="component" value="Unassembled WGS sequence"/>
</dbReference>
<dbReference type="Gene3D" id="3.30.450.20">
    <property type="entry name" value="PAS domain"/>
    <property type="match status" value="1"/>
</dbReference>
<keyword evidence="1" id="KW-0472">Membrane</keyword>
<gene>
    <name evidence="4" type="ORF">SAMN04487884_11531</name>
</gene>
<dbReference type="CDD" id="cd06225">
    <property type="entry name" value="HAMP"/>
    <property type="match status" value="1"/>
</dbReference>
<dbReference type="Gene3D" id="3.30.70.270">
    <property type="match status" value="1"/>
</dbReference>
<dbReference type="CDD" id="cd12913">
    <property type="entry name" value="PDC1_MCP_like"/>
    <property type="match status" value="1"/>
</dbReference>
<keyword evidence="1" id="KW-1133">Transmembrane helix</keyword>
<feature type="transmembrane region" description="Helical" evidence="1">
    <location>
        <begin position="322"/>
        <end position="342"/>
    </location>
</feature>
<feature type="domain" description="HAMP" evidence="2">
    <location>
        <begin position="345"/>
        <end position="397"/>
    </location>
</feature>
<dbReference type="SUPFAM" id="SSF55073">
    <property type="entry name" value="Nucleotide cyclase"/>
    <property type="match status" value="1"/>
</dbReference>
<evidence type="ECO:0000256" key="1">
    <source>
        <dbReference type="SAM" id="Phobius"/>
    </source>
</evidence>
<evidence type="ECO:0000313" key="5">
    <source>
        <dbReference type="Proteomes" id="UP000182584"/>
    </source>
</evidence>
<dbReference type="GO" id="GO:0007165">
    <property type="term" value="P:signal transduction"/>
    <property type="evidence" value="ECO:0007669"/>
    <property type="project" value="InterPro"/>
</dbReference>
<proteinExistence type="predicted"/>
<dbReference type="InterPro" id="IPR003660">
    <property type="entry name" value="HAMP_dom"/>
</dbReference>
<dbReference type="SMART" id="SM00304">
    <property type="entry name" value="HAMP"/>
    <property type="match status" value="1"/>
</dbReference>
<evidence type="ECO:0000259" key="3">
    <source>
        <dbReference type="PROSITE" id="PS50887"/>
    </source>
</evidence>
<reference evidence="4 5" key="1">
    <citation type="submission" date="2016-10" db="EMBL/GenBank/DDBJ databases">
        <authorList>
            <person name="de Groot N.N."/>
        </authorList>
    </citation>
    <scope>NUCLEOTIDE SEQUENCE [LARGE SCALE GENOMIC DNA]</scope>
    <source>
        <strain evidence="4 5">AR40</strain>
    </source>
</reference>
<dbReference type="SUPFAM" id="SSF158472">
    <property type="entry name" value="HAMP domain-like"/>
    <property type="match status" value="1"/>
</dbReference>
<dbReference type="GO" id="GO:0052621">
    <property type="term" value="F:diguanylate cyclase activity"/>
    <property type="evidence" value="ECO:0007669"/>
    <property type="project" value="TreeGrafter"/>
</dbReference>
<dbReference type="PANTHER" id="PTHR45138:SF9">
    <property type="entry name" value="DIGUANYLATE CYCLASE DGCM-RELATED"/>
    <property type="match status" value="1"/>
</dbReference>
<dbReference type="CDD" id="cd01949">
    <property type="entry name" value="GGDEF"/>
    <property type="match status" value="1"/>
</dbReference>
<accession>A0A1H9TJU6</accession>
<dbReference type="GO" id="GO:0016020">
    <property type="term" value="C:membrane"/>
    <property type="evidence" value="ECO:0007669"/>
    <property type="project" value="InterPro"/>
</dbReference>
<dbReference type="AlphaFoldDB" id="A0A1H9TJU6"/>
<dbReference type="Pfam" id="PF00990">
    <property type="entry name" value="GGDEF"/>
    <property type="match status" value="1"/>
</dbReference>
<dbReference type="OrthoDB" id="9804955at2"/>
<feature type="transmembrane region" description="Helical" evidence="1">
    <location>
        <begin position="20"/>
        <end position="41"/>
    </location>
</feature>
<protein>
    <submittedName>
        <fullName evidence="4">Diguanylate cyclase (GGDEF) domain-containing protein</fullName>
    </submittedName>
</protein>
<dbReference type="InterPro" id="IPR029787">
    <property type="entry name" value="Nucleotide_cyclase"/>
</dbReference>
<dbReference type="SMART" id="SM00267">
    <property type="entry name" value="GGDEF"/>
    <property type="match status" value="1"/>
</dbReference>
<sequence>MKNSGLSFLSNRTVSIRARITLVTLIFVVLVMLLTSLFSYWRINYLIDENISKNLNLIAEKQSFQLNNTLLRIEDEVNVTATFLYNQISSPDDLKDDNIRSKTLARTEQFFATSIQNTDQIVANFVYISPDYLDGDVDGYYYQRGSDGVMKNQPIEDYFYNTEQSNSSGWYYVAPKGEEESRWAGPYNDPHQNRFIISYTVPVYIEDVLVCRVGIDMDFDYLMQTVENINTRGGGSAYLTSSDWKIHYRLIEGDNGNYLEALPNANEPTFDVLLSESSDQNLIRFDQDGEDSVMSFVTLRNGMKLVVYESYKNAYKARTDTVLFVSILSSMLGVVFIILSVINSNILSRPIKELTKAAQKIGSGDFDVVIPDCNITEIQILANTLRSSSDQLRKYTKNMENLIYIDDLTHVKNKAAYSMAVENIQHHIDTEPNYCFGVAMFDMNYLKNINDKYGHEAGDTAIKTCSNIICKVYEHSPVFRVGGDEFVVILTGHDYENREELEEKFFDELKINRQSSTHFYEAVSIAYGMAVYDKDMDSNYMHVFSRADFEMYKCKNKDHLEVGTSPR</sequence>
<dbReference type="PROSITE" id="PS50885">
    <property type="entry name" value="HAMP"/>
    <property type="match status" value="1"/>
</dbReference>
<dbReference type="Gene3D" id="6.10.340.10">
    <property type="match status" value="1"/>
</dbReference>
<evidence type="ECO:0000313" key="4">
    <source>
        <dbReference type="EMBL" id="SER97368.1"/>
    </source>
</evidence>
<name>A0A1H9TJU6_BUTFI</name>